<feature type="region of interest" description="Disordered" evidence="1">
    <location>
        <begin position="30"/>
        <end position="92"/>
    </location>
</feature>
<dbReference type="Proteomes" id="UP001190700">
    <property type="component" value="Unassembled WGS sequence"/>
</dbReference>
<dbReference type="AlphaFoldDB" id="A0AAE0BBJ7"/>
<evidence type="ECO:0000313" key="3">
    <source>
        <dbReference type="EMBL" id="KAK3232850.1"/>
    </source>
</evidence>
<proteinExistence type="predicted"/>
<organism evidence="3 4">
    <name type="scientific">Cymbomonas tetramitiformis</name>
    <dbReference type="NCBI Taxonomy" id="36881"/>
    <lineage>
        <taxon>Eukaryota</taxon>
        <taxon>Viridiplantae</taxon>
        <taxon>Chlorophyta</taxon>
        <taxon>Pyramimonadophyceae</taxon>
        <taxon>Pyramimonadales</taxon>
        <taxon>Pyramimonadaceae</taxon>
        <taxon>Cymbomonas</taxon>
    </lineage>
</organism>
<evidence type="ECO:0000313" key="4">
    <source>
        <dbReference type="Proteomes" id="UP001190700"/>
    </source>
</evidence>
<keyword evidence="2" id="KW-1133">Transmembrane helix</keyword>
<sequence>MCAVIGQEDDIQLGTTLGDAVVNFNEFASTNSTSGNASDGSSSGSSGLSSQITVEEFKPPPPPPSPPLPPPPIPRSPEPPAVPGKPGRPVIRYPPTIFEAQNKDDEEYNYLVTWIGVAVGIFAFLGCLGLTKLYLAHSDSKPDILTPFPEKQTGKPGGGFLSRLDTYMGADRSPGGFGKSPSTREPEYLSPGLVAVNGQVATVSVPKTAFYQKRLERSQTNVVALHIQKVVRHFCVCNSPVYQFLTMLHGPLIHNPSTCRARRSEQRLASRKAKQTGTQKTAMPKPGFAKPMVTNHQQPLSSQPSGPQQGSSTVEETGLVVPVVMPEKISRTSIAGSPYFKSNLKHQNRLLN</sequence>
<accession>A0AAE0BBJ7</accession>
<dbReference type="EMBL" id="LGRX02035869">
    <property type="protein sequence ID" value="KAK3232850.1"/>
    <property type="molecule type" value="Genomic_DNA"/>
</dbReference>
<name>A0AAE0BBJ7_9CHLO</name>
<protein>
    <submittedName>
        <fullName evidence="3">Uncharacterized protein</fullName>
    </submittedName>
</protein>
<reference evidence="3 4" key="1">
    <citation type="journal article" date="2015" name="Genome Biol. Evol.">
        <title>Comparative Genomics of a Bacterivorous Green Alga Reveals Evolutionary Causalities and Consequences of Phago-Mixotrophic Mode of Nutrition.</title>
        <authorList>
            <person name="Burns J.A."/>
            <person name="Paasch A."/>
            <person name="Narechania A."/>
            <person name="Kim E."/>
        </authorList>
    </citation>
    <scope>NUCLEOTIDE SEQUENCE [LARGE SCALE GENOMIC DNA]</scope>
    <source>
        <strain evidence="3 4">PLY_AMNH</strain>
    </source>
</reference>
<keyword evidence="2" id="KW-0472">Membrane</keyword>
<keyword evidence="2" id="KW-0812">Transmembrane</keyword>
<feature type="compositionally biased region" description="Low complexity" evidence="1">
    <location>
        <begin position="297"/>
        <end position="312"/>
    </location>
</feature>
<feature type="compositionally biased region" description="Pro residues" evidence="1">
    <location>
        <begin position="59"/>
        <end position="83"/>
    </location>
</feature>
<feature type="compositionally biased region" description="Low complexity" evidence="1">
    <location>
        <begin position="30"/>
        <end position="50"/>
    </location>
</feature>
<evidence type="ECO:0000256" key="2">
    <source>
        <dbReference type="SAM" id="Phobius"/>
    </source>
</evidence>
<comment type="caution">
    <text evidence="3">The sequence shown here is derived from an EMBL/GenBank/DDBJ whole genome shotgun (WGS) entry which is preliminary data.</text>
</comment>
<feature type="region of interest" description="Disordered" evidence="1">
    <location>
        <begin position="262"/>
        <end position="314"/>
    </location>
</feature>
<keyword evidence="4" id="KW-1185">Reference proteome</keyword>
<feature type="transmembrane region" description="Helical" evidence="2">
    <location>
        <begin position="111"/>
        <end position="135"/>
    </location>
</feature>
<evidence type="ECO:0000256" key="1">
    <source>
        <dbReference type="SAM" id="MobiDB-lite"/>
    </source>
</evidence>
<gene>
    <name evidence="3" type="ORF">CYMTET_56822</name>
</gene>